<reference evidence="1 2" key="2">
    <citation type="submission" date="2008-11" db="EMBL/GenBank/DDBJ databases">
        <title>Draft genome sequence of Eubacterium biforme (DSM 3989).</title>
        <authorList>
            <person name="Sudarsanam P."/>
            <person name="Ley R."/>
            <person name="Guruge J."/>
            <person name="Turnbaugh P.J."/>
            <person name="Mahowald M."/>
            <person name="Liep D."/>
            <person name="Gordon J."/>
        </authorList>
    </citation>
    <scope>NUCLEOTIDE SEQUENCE [LARGE SCALE GENOMIC DNA]</scope>
    <source>
        <strain evidence="1 2">DSM 3989</strain>
    </source>
</reference>
<reference evidence="1 2" key="1">
    <citation type="submission" date="2008-10" db="EMBL/GenBank/DDBJ databases">
        <authorList>
            <person name="Fulton L."/>
            <person name="Clifton S."/>
            <person name="Fulton B."/>
            <person name="Xu J."/>
            <person name="Minx P."/>
            <person name="Pepin K.H."/>
            <person name="Johnson M."/>
            <person name="Bhonagiri V."/>
            <person name="Nash W.E."/>
            <person name="Mardis E.R."/>
            <person name="Wilson R.K."/>
        </authorList>
    </citation>
    <scope>NUCLEOTIDE SEQUENCE [LARGE SCALE GENOMIC DNA]</scope>
    <source>
        <strain evidence="1 2">DSM 3989</strain>
    </source>
</reference>
<proteinExistence type="predicted"/>
<evidence type="ECO:0000313" key="1">
    <source>
        <dbReference type="EMBL" id="EEC90580.1"/>
    </source>
</evidence>
<keyword evidence="2" id="KW-1185">Reference proteome</keyword>
<organism evidence="1 2">
    <name type="scientific">Holdemanella biformis DSM 3989</name>
    <dbReference type="NCBI Taxonomy" id="518637"/>
    <lineage>
        <taxon>Bacteria</taxon>
        <taxon>Bacillati</taxon>
        <taxon>Bacillota</taxon>
        <taxon>Erysipelotrichia</taxon>
        <taxon>Erysipelotrichales</taxon>
        <taxon>Erysipelotrichaceae</taxon>
        <taxon>Holdemanella</taxon>
    </lineage>
</organism>
<feature type="non-terminal residue" evidence="1">
    <location>
        <position position="50"/>
    </location>
</feature>
<dbReference type="EMBL" id="ABYT01000051">
    <property type="protein sequence ID" value="EEC90580.1"/>
    <property type="molecule type" value="Genomic_DNA"/>
</dbReference>
<dbReference type="Proteomes" id="UP000004315">
    <property type="component" value="Unassembled WGS sequence"/>
</dbReference>
<protein>
    <submittedName>
        <fullName evidence="1">Uncharacterized protein</fullName>
    </submittedName>
</protein>
<comment type="caution">
    <text evidence="1">The sequence shown here is derived from an EMBL/GenBank/DDBJ whole genome shotgun (WGS) entry which is preliminary data.</text>
</comment>
<accession>B7C9L5</accession>
<dbReference type="AlphaFoldDB" id="B7C9L5"/>
<name>B7C9L5_9FIRM</name>
<evidence type="ECO:0000313" key="2">
    <source>
        <dbReference type="Proteomes" id="UP000004315"/>
    </source>
</evidence>
<sequence>MINRQQGIWSQSAKKIHFTHVIGAKKDERLQICKITTTFMSLDRLNTHRI</sequence>
<gene>
    <name evidence="1" type="ORF">EUBIFOR_00873</name>
</gene>
<dbReference type="HOGENOM" id="CLU_3128787_0_0_9"/>